<protein>
    <submittedName>
        <fullName evidence="1">Uncharacterized protein</fullName>
    </submittedName>
</protein>
<reference evidence="1" key="1">
    <citation type="submission" date="2014-09" db="EMBL/GenBank/DDBJ databases">
        <authorList>
            <person name="Magalhaes I.L.F."/>
            <person name="Oliveira U."/>
            <person name="Santos F.R."/>
            <person name="Vidigal T.H.D.A."/>
            <person name="Brescovit A.D."/>
            <person name="Santos A.J."/>
        </authorList>
    </citation>
    <scope>NUCLEOTIDE SEQUENCE</scope>
    <source>
        <tissue evidence="1">Shoot tissue taken approximately 20 cm above the soil surface</tissue>
    </source>
</reference>
<reference evidence="1" key="2">
    <citation type="journal article" date="2015" name="Data Brief">
        <title>Shoot transcriptome of the giant reed, Arundo donax.</title>
        <authorList>
            <person name="Barrero R.A."/>
            <person name="Guerrero F.D."/>
            <person name="Moolhuijzen P."/>
            <person name="Goolsby J.A."/>
            <person name="Tidwell J."/>
            <person name="Bellgard S.E."/>
            <person name="Bellgard M.I."/>
        </authorList>
    </citation>
    <scope>NUCLEOTIDE SEQUENCE</scope>
    <source>
        <tissue evidence="1">Shoot tissue taken approximately 20 cm above the soil surface</tissue>
    </source>
</reference>
<dbReference type="EMBL" id="GBRH01234067">
    <property type="protein sequence ID" value="JAD63828.1"/>
    <property type="molecule type" value="Transcribed_RNA"/>
</dbReference>
<dbReference type="PANTHER" id="PTHR31471:SF40">
    <property type="entry name" value="OS08G0471800 PROTEIN"/>
    <property type="match status" value="1"/>
</dbReference>
<organism evidence="1">
    <name type="scientific">Arundo donax</name>
    <name type="common">Giant reed</name>
    <name type="synonym">Donax arundinaceus</name>
    <dbReference type="NCBI Taxonomy" id="35708"/>
    <lineage>
        <taxon>Eukaryota</taxon>
        <taxon>Viridiplantae</taxon>
        <taxon>Streptophyta</taxon>
        <taxon>Embryophyta</taxon>
        <taxon>Tracheophyta</taxon>
        <taxon>Spermatophyta</taxon>
        <taxon>Magnoliopsida</taxon>
        <taxon>Liliopsida</taxon>
        <taxon>Poales</taxon>
        <taxon>Poaceae</taxon>
        <taxon>PACMAD clade</taxon>
        <taxon>Arundinoideae</taxon>
        <taxon>Arundineae</taxon>
        <taxon>Arundo</taxon>
    </lineage>
</organism>
<evidence type="ECO:0000313" key="1">
    <source>
        <dbReference type="EMBL" id="JAD63828.1"/>
    </source>
</evidence>
<accession>A0A0A9BNT6</accession>
<name>A0A0A9BNT6_ARUDO</name>
<dbReference type="PANTHER" id="PTHR31471">
    <property type="entry name" value="OS02G0116800 PROTEIN"/>
    <property type="match status" value="1"/>
</dbReference>
<sequence>MRPSFSRSLSVQQVKELESCFSKLEIRDVQMDDRVTLTRWSKKHVTRASDNNSTNIIEWKKKTMESKSSAWEVTETAKCISKIDEGEEAKMSAWEGRTCKKHKQKQRYKSL</sequence>
<proteinExistence type="predicted"/>
<dbReference type="AlphaFoldDB" id="A0A0A9BNT6"/>